<dbReference type="AlphaFoldDB" id="A0A8K0D020"/>
<feature type="non-terminal residue" evidence="2">
    <location>
        <position position="1"/>
    </location>
</feature>
<dbReference type="GO" id="GO:0006313">
    <property type="term" value="P:DNA transposition"/>
    <property type="evidence" value="ECO:0007669"/>
    <property type="project" value="InterPro"/>
</dbReference>
<comment type="caution">
    <text evidence="2">The sequence shown here is derived from an EMBL/GenBank/DDBJ whole genome shotgun (WGS) entry which is preliminary data.</text>
</comment>
<dbReference type="OrthoDB" id="6810060at2759"/>
<keyword evidence="3" id="KW-1185">Reference proteome</keyword>
<dbReference type="InterPro" id="IPR036397">
    <property type="entry name" value="RNaseH_sf"/>
</dbReference>
<name>A0A8K0D020_IGNLU</name>
<evidence type="ECO:0000313" key="2">
    <source>
        <dbReference type="EMBL" id="KAF2894696.1"/>
    </source>
</evidence>
<dbReference type="GO" id="GO:0015074">
    <property type="term" value="P:DNA integration"/>
    <property type="evidence" value="ECO:0007669"/>
    <property type="project" value="InterPro"/>
</dbReference>
<reference evidence="2" key="1">
    <citation type="submission" date="2019-08" db="EMBL/GenBank/DDBJ databases">
        <title>The genome of the North American firefly Photinus pyralis.</title>
        <authorList>
            <consortium name="Photinus pyralis genome working group"/>
            <person name="Fallon T.R."/>
            <person name="Sander Lower S.E."/>
            <person name="Weng J.-K."/>
        </authorList>
    </citation>
    <scope>NUCLEOTIDE SEQUENCE</scope>
    <source>
        <strain evidence="2">TRF0915ILg1</strain>
        <tissue evidence="2">Whole body</tissue>
    </source>
</reference>
<organism evidence="2 3">
    <name type="scientific">Ignelater luminosus</name>
    <name type="common">Cucubano</name>
    <name type="synonym">Pyrophorus luminosus</name>
    <dbReference type="NCBI Taxonomy" id="2038154"/>
    <lineage>
        <taxon>Eukaryota</taxon>
        <taxon>Metazoa</taxon>
        <taxon>Ecdysozoa</taxon>
        <taxon>Arthropoda</taxon>
        <taxon>Hexapoda</taxon>
        <taxon>Insecta</taxon>
        <taxon>Pterygota</taxon>
        <taxon>Neoptera</taxon>
        <taxon>Endopterygota</taxon>
        <taxon>Coleoptera</taxon>
        <taxon>Polyphaga</taxon>
        <taxon>Elateriformia</taxon>
        <taxon>Elateroidea</taxon>
        <taxon>Elateridae</taxon>
        <taxon>Agrypninae</taxon>
        <taxon>Pyrophorini</taxon>
        <taxon>Ignelater</taxon>
    </lineage>
</organism>
<dbReference type="GO" id="GO:0003677">
    <property type="term" value="F:DNA binding"/>
    <property type="evidence" value="ECO:0007669"/>
    <property type="project" value="InterPro"/>
</dbReference>
<evidence type="ECO:0000313" key="3">
    <source>
        <dbReference type="Proteomes" id="UP000801492"/>
    </source>
</evidence>
<accession>A0A8K0D020</accession>
<dbReference type="InterPro" id="IPR002492">
    <property type="entry name" value="Transposase_Tc1-like"/>
</dbReference>
<dbReference type="Proteomes" id="UP000801492">
    <property type="component" value="Unassembled WGS sequence"/>
</dbReference>
<dbReference type="Gene3D" id="3.30.420.10">
    <property type="entry name" value="Ribonuclease H-like superfamily/Ribonuclease H"/>
    <property type="match status" value="1"/>
</dbReference>
<dbReference type="EMBL" id="VTPC01006750">
    <property type="protein sequence ID" value="KAF2894696.1"/>
    <property type="molecule type" value="Genomic_DNA"/>
</dbReference>
<sequence length="226" mass="26441">MPRRPGQSDSTLEMRRKIVAMWEQGISTAEIAEAVDLSVLNDLNKANIAQFCQQNPFSTATVIRDILQLPCNPRIIIRKLHKNGIHKRIPARQQLINEQNASRRWQFCEENALRNWELAIFSDEKTFCFSEDYTKTPWRSVNTRYEIQHIQPKKRSSRISLGYWGWMSQAGPGELSWYTNIEKAWEMAIRLPSQQRPLDSCAWRKLFIFYLVYKSSQGTIESADDN</sequence>
<protein>
    <recommendedName>
        <fullName evidence="1">Transposase Tc1-like domain-containing protein</fullName>
    </recommendedName>
</protein>
<feature type="domain" description="Transposase Tc1-like" evidence="1">
    <location>
        <begin position="45"/>
        <end position="111"/>
    </location>
</feature>
<evidence type="ECO:0000259" key="1">
    <source>
        <dbReference type="Pfam" id="PF01498"/>
    </source>
</evidence>
<gene>
    <name evidence="2" type="ORF">ILUMI_11482</name>
</gene>
<proteinExistence type="predicted"/>
<dbReference type="Pfam" id="PF01498">
    <property type="entry name" value="HTH_Tnp_Tc3_2"/>
    <property type="match status" value="1"/>
</dbReference>